<dbReference type="Pfam" id="PF02514">
    <property type="entry name" value="CobN-Mg_chel"/>
    <property type="match status" value="1"/>
</dbReference>
<keyword evidence="6" id="KW-0067">ATP-binding</keyword>
<dbReference type="Proteomes" id="UP001626537">
    <property type="component" value="Chromosome"/>
</dbReference>
<evidence type="ECO:0000256" key="9">
    <source>
        <dbReference type="ARBA" id="ARBA00048693"/>
    </source>
</evidence>
<dbReference type="NCBIfam" id="NF009942">
    <property type="entry name" value="PRK13405.1"/>
    <property type="match status" value="1"/>
</dbReference>
<keyword evidence="13" id="KW-1185">Reference proteome</keyword>
<comment type="catalytic activity">
    <reaction evidence="9">
        <text>protoporphyrin IX + Mg(2+) + ATP + H2O = Mg-protoporphyrin IX + ADP + phosphate + 3 H(+)</text>
        <dbReference type="Rhea" id="RHEA:13961"/>
        <dbReference type="ChEBI" id="CHEBI:15377"/>
        <dbReference type="ChEBI" id="CHEBI:15378"/>
        <dbReference type="ChEBI" id="CHEBI:18420"/>
        <dbReference type="ChEBI" id="CHEBI:30616"/>
        <dbReference type="ChEBI" id="CHEBI:43474"/>
        <dbReference type="ChEBI" id="CHEBI:57306"/>
        <dbReference type="ChEBI" id="CHEBI:60492"/>
        <dbReference type="ChEBI" id="CHEBI:456216"/>
        <dbReference type="EC" id="6.6.1.1"/>
    </reaction>
</comment>
<feature type="domain" description="CobN/magnesium chelatase" evidence="10">
    <location>
        <begin position="178"/>
        <end position="1219"/>
    </location>
</feature>
<evidence type="ECO:0000256" key="6">
    <source>
        <dbReference type="ARBA" id="ARBA00022840"/>
    </source>
</evidence>
<comment type="similarity">
    <text evidence="1">Belongs to the Mg-chelatase subunit H family.</text>
</comment>
<evidence type="ECO:0000256" key="5">
    <source>
        <dbReference type="ARBA" id="ARBA00022741"/>
    </source>
</evidence>
<dbReference type="InterPro" id="IPR011771">
    <property type="entry name" value="BchH"/>
</dbReference>
<dbReference type="EMBL" id="CP136864">
    <property type="protein sequence ID" value="WOJ93510.1"/>
    <property type="molecule type" value="Genomic_DNA"/>
</dbReference>
<keyword evidence="7" id="KW-0149">Chlorophyll biosynthesis</keyword>
<dbReference type="InterPro" id="IPR003672">
    <property type="entry name" value="CobN/Mg_chltase"/>
</dbReference>
<dbReference type="GO" id="GO:0016851">
    <property type="term" value="F:magnesium chelatase activity"/>
    <property type="evidence" value="ECO:0007669"/>
    <property type="project" value="UniProtKB-EC"/>
</dbReference>
<evidence type="ECO:0000256" key="1">
    <source>
        <dbReference type="ARBA" id="ARBA00010851"/>
    </source>
</evidence>
<dbReference type="InterPro" id="IPR022571">
    <property type="entry name" value="Mg_chelatase_H_N"/>
</dbReference>
<evidence type="ECO:0000259" key="11">
    <source>
        <dbReference type="Pfam" id="PF11965"/>
    </source>
</evidence>
<proteinExistence type="inferred from homology"/>
<name>A0ABZ0I4Q7_9GAMM</name>
<feature type="domain" description="Magnesium chelatase subunit H N-terminal" evidence="11">
    <location>
        <begin position="15"/>
        <end position="174"/>
    </location>
</feature>
<dbReference type="RefSeq" id="WP_407348156.1">
    <property type="nucleotide sequence ID" value="NZ_CP136864.1"/>
</dbReference>
<evidence type="ECO:0000256" key="8">
    <source>
        <dbReference type="ARBA" id="ARBA00023444"/>
    </source>
</evidence>
<dbReference type="Pfam" id="PF11965">
    <property type="entry name" value="DUF3479"/>
    <property type="match status" value="1"/>
</dbReference>
<keyword evidence="3" id="KW-0602">Photosynthesis</keyword>
<organism evidence="12 13">
    <name type="scientific">Congregibacter variabilis</name>
    <dbReference type="NCBI Taxonomy" id="3081200"/>
    <lineage>
        <taxon>Bacteria</taxon>
        <taxon>Pseudomonadati</taxon>
        <taxon>Pseudomonadota</taxon>
        <taxon>Gammaproteobacteria</taxon>
        <taxon>Cellvibrionales</taxon>
        <taxon>Halieaceae</taxon>
        <taxon>Congregibacter</taxon>
    </lineage>
</organism>
<accession>A0ABZ0I4Q7</accession>
<protein>
    <recommendedName>
        <fullName evidence="2">magnesium chelatase</fullName>
        <ecNumber evidence="2">6.6.1.1</ecNumber>
    </recommendedName>
</protein>
<gene>
    <name evidence="12" type="ORF">R0135_17280</name>
</gene>
<dbReference type="PANTHER" id="PTHR44119:SF1">
    <property type="entry name" value="MAGNESIUM-CHELATASE SUBUNIT CHLH, CHLOROPLASTIC"/>
    <property type="match status" value="1"/>
</dbReference>
<dbReference type="PANTHER" id="PTHR44119">
    <property type="entry name" value="MAGNESIUM-CHELATASE SUBUNIT CHLH, CHLOROPLASTIC"/>
    <property type="match status" value="1"/>
</dbReference>
<evidence type="ECO:0000256" key="3">
    <source>
        <dbReference type="ARBA" id="ARBA00022531"/>
    </source>
</evidence>
<dbReference type="CDD" id="cd10150">
    <property type="entry name" value="CobN_like"/>
    <property type="match status" value="1"/>
</dbReference>
<evidence type="ECO:0000313" key="12">
    <source>
        <dbReference type="EMBL" id="WOJ93510.1"/>
    </source>
</evidence>
<evidence type="ECO:0000256" key="7">
    <source>
        <dbReference type="ARBA" id="ARBA00023171"/>
    </source>
</evidence>
<evidence type="ECO:0000256" key="4">
    <source>
        <dbReference type="ARBA" id="ARBA00022598"/>
    </source>
</evidence>
<sequence length="1244" mass="136129">MKQKPTTAANDKLNFVVITLDNHVTSSISRAARALQKEASGLTVKVHASADWNGENEALLRCKADIATGDIIVVTMMFMEDQINAVLPALEERRDHCDAMICAMSGAEVMKLTRMGKFTMDGEATGAVALLKRLRGNTGKSKKPPGAQQLTVLRQLPKILRFIPGTSQDVRAYFLTLQYWLAGSEENLRRMIAYLTDRYATGERSGFKGTLTAGNPVDYPDVGLYDPDAKQPIFHKLGRTSSRKKHVGTVGLLIMRSYALAENTAHYDAVIAALKARGLKVITAFASGLDARPAVDAYFIKDGEPAIDLLLSLTGFSLVGGPAYNDSKAAEAMLASLDVPYIAAHALEFQSIEQWEASGHGLMPVEATMMVAIPELDGASVPSIFGGRSDLAPSKLSNGDAHAMCPHAGRVQALADRSLRLVELRTTPKAERRVAMVIFNFPPNAGNTGTAANLSVFQSLMNTLRALREDGYDVAVPESVDALRSAIVEGNAAQYGAMANVHSLISSDDHVTREPHLEEIEAQWGPVPGKQNTDGRSLFILGAQFGNVFVGVQPGFGYEGDPMRLLFERGFSPTHAFSAFYRYIREDFAAHSLLHFGTHGALEFMPGKQSGMSDDCWPQRLIGDIPHYYLYAANNPSEGMIAKRRAGATLISYLTPPITRADLYKGLQELKETIDRWRSGVDDSSEVRAELAAVIQAQGCELDLCKETPTWNQDSSAEIETLRRSLIELEETLIPYGLHVVGETGSEEERKDMLAAIGQAGHELTLDCAQIDALEHGETAVFTELLETANPDREDLSEAIRSLTHTADQLHRNPEIEAILNAMDGRFIAPAPGGDLLRTTDILPTGRNLHGFDPYRLPSKFAMRDGLRQTANLLEKHAQSGSALPETVALVLWGSDNMKNEGGPIAQALALMGAEPRIDGYGRVSGARLIPLEELGRPRVDVIMTLSGIFRDLLPLQTRMLAEAAYLAAAADEPVEMNYLRKHTLAQQEEKGCDFETAALRVFSNADGAYGSNVNLLVDDSRWEDDGELADAYTSRKCFAYGRDGEVAPQAELLNSMLATVDLAYQNLDSVEVGITSLDQYFDTLGGISRAVKRARNGKDVPVYISDQTSSNGKVRTLEEQVALETRTRVLNPKWYEGILEHGFEGVRQIEAHVTNTLGWSATTGQVAPWVYQRMSETFILDESMRDRLAQLNPHSAIKVVNRLLEASDRDYWQPDQESLDALHRASEDLEDWLEGIPSGVVAA</sequence>
<keyword evidence="5" id="KW-0547">Nucleotide-binding</keyword>
<dbReference type="NCBIfam" id="TIGR02025">
    <property type="entry name" value="BchH"/>
    <property type="match status" value="1"/>
</dbReference>
<evidence type="ECO:0000259" key="10">
    <source>
        <dbReference type="Pfam" id="PF02514"/>
    </source>
</evidence>
<evidence type="ECO:0000313" key="13">
    <source>
        <dbReference type="Proteomes" id="UP001626537"/>
    </source>
</evidence>
<keyword evidence="4 12" id="KW-0436">Ligase</keyword>
<reference evidence="12 13" key="1">
    <citation type="submission" date="2023-10" db="EMBL/GenBank/DDBJ databases">
        <title>Two novel species belonging to the OM43/NOR5 clade.</title>
        <authorList>
            <person name="Park M."/>
        </authorList>
    </citation>
    <scope>NUCLEOTIDE SEQUENCE [LARGE SCALE GENOMIC DNA]</scope>
    <source>
        <strain evidence="12 13">IMCC43200</strain>
    </source>
</reference>
<evidence type="ECO:0000256" key="2">
    <source>
        <dbReference type="ARBA" id="ARBA00012825"/>
    </source>
</evidence>
<comment type="pathway">
    <text evidence="8">Porphyrin-containing compound metabolism.</text>
</comment>
<dbReference type="EC" id="6.6.1.1" evidence="2"/>